<keyword evidence="1" id="KW-0677">Repeat</keyword>
<dbReference type="SUPFAM" id="SSF48403">
    <property type="entry name" value="Ankyrin repeat"/>
    <property type="match status" value="2"/>
</dbReference>
<dbReference type="InterPro" id="IPR002110">
    <property type="entry name" value="Ankyrin_rpt"/>
</dbReference>
<gene>
    <name evidence="3" type="ORF">Harvfovirus2_3</name>
</gene>
<dbReference type="Gene3D" id="1.25.40.20">
    <property type="entry name" value="Ankyrin repeat-containing domain"/>
    <property type="match status" value="1"/>
</dbReference>
<protein>
    <recommendedName>
        <fullName evidence="4">Ankyrin repeat protein</fullName>
    </recommendedName>
</protein>
<evidence type="ECO:0000313" key="3">
    <source>
        <dbReference type="EMBL" id="AYV80473.1"/>
    </source>
</evidence>
<proteinExistence type="predicted"/>
<dbReference type="EMBL" id="MK072244">
    <property type="protein sequence ID" value="AYV80473.1"/>
    <property type="molecule type" value="Genomic_DNA"/>
</dbReference>
<accession>A0A3G5A3R5</accession>
<sequence length="588" mass="68226">MEKKFKHACIRKNLKKVLELMPNVKFEQIDFNPIQTLGALMFDREELHIKILEMLIERKVKITSPEKIVSTIKYHRMDSYSKISQYQIHLKNFYEIIYRSGTNMNFIFKINQFQCTFLSYLCATHPFIAKKFIRDKTIDFDLEYSGRLAFTPLFFCVKWGYWDIAKLLINEGANKKKVNLLIFGSGGTNTFAEELIAGDEFKFDAIGEAFFGIAGRRNSCYALFTRLENMINSDKEINKMEMIKFRQDGFRFTFTDIPAPLDINMRFLRACYNYNLPSVKKMLEHCAMKFDINSLHNGHNAISSLGFPKPGLVIQHLEIIKLIVSRGCDINNGNGKFAPLVYILKNPLVMTDYKFKLSKVMYDRYLEEIFFLVDKLMSLGADLFSSSSDGLCPMYFLLKYKTPLLLPFVKKLRLPPCLNISKNSNVSLIVYAMQNNLVDLVEYFLTKASDDHLRSIIANITPLHEEFMKEAVLSRTPPFDNNPIVSYCSFETFVNGKNLITLASSVYDETNALSVYHEFENRNLYKDLFAYDKNNDSILETALVLDQVRLLERIRGTIKKFIKTAMEVTFSSKYLDWNVLDCISQYII</sequence>
<reference evidence="3" key="1">
    <citation type="submission" date="2018-10" db="EMBL/GenBank/DDBJ databases">
        <title>Hidden diversity of soil giant viruses.</title>
        <authorList>
            <person name="Schulz F."/>
            <person name="Alteio L."/>
            <person name="Goudeau D."/>
            <person name="Ryan E.M."/>
            <person name="Malmstrom R.R."/>
            <person name="Blanchard J."/>
            <person name="Woyke T."/>
        </authorList>
    </citation>
    <scope>NUCLEOTIDE SEQUENCE</scope>
    <source>
        <strain evidence="3">HAV1</strain>
    </source>
</reference>
<name>A0A3G5A3R5_9VIRU</name>
<dbReference type="PANTHER" id="PTHR24188:SF29">
    <property type="entry name" value="GH09064P"/>
    <property type="match status" value="1"/>
</dbReference>
<dbReference type="PANTHER" id="PTHR24188">
    <property type="entry name" value="ANKYRIN REPEAT PROTEIN"/>
    <property type="match status" value="1"/>
</dbReference>
<dbReference type="InterPro" id="IPR036770">
    <property type="entry name" value="Ankyrin_rpt-contain_sf"/>
</dbReference>
<dbReference type="SMART" id="SM00248">
    <property type="entry name" value="ANK"/>
    <property type="match status" value="4"/>
</dbReference>
<organism evidence="3">
    <name type="scientific">Harvfovirus sp</name>
    <dbReference type="NCBI Taxonomy" id="2487768"/>
    <lineage>
        <taxon>Viruses</taxon>
        <taxon>Varidnaviria</taxon>
        <taxon>Bamfordvirae</taxon>
        <taxon>Nucleocytoviricota</taxon>
        <taxon>Megaviricetes</taxon>
        <taxon>Imitervirales</taxon>
        <taxon>Mimiviridae</taxon>
        <taxon>Klosneuvirinae</taxon>
    </lineage>
</organism>
<dbReference type="Pfam" id="PF00023">
    <property type="entry name" value="Ank"/>
    <property type="match status" value="1"/>
</dbReference>
<evidence type="ECO:0000256" key="2">
    <source>
        <dbReference type="ARBA" id="ARBA00023043"/>
    </source>
</evidence>
<keyword evidence="2" id="KW-0040">ANK repeat</keyword>
<evidence type="ECO:0000256" key="1">
    <source>
        <dbReference type="ARBA" id="ARBA00022737"/>
    </source>
</evidence>
<evidence type="ECO:0008006" key="4">
    <source>
        <dbReference type="Google" id="ProtNLM"/>
    </source>
</evidence>